<dbReference type="EC" id="3.6.1.7" evidence="2 4"/>
<sequence>MGAVEMHAIVHGRVQGVFFRDTTKRKASEMGISGTVENLPDGTVEIFAIGKREDLENLIEELSGKKGPGYVKNVDISFREPAHVYDGFRIIFS</sequence>
<dbReference type="AlphaFoldDB" id="F8LAN6"/>
<dbReference type="EMBL" id="FR872622">
    <property type="protein sequence ID" value="CCB90547.1"/>
    <property type="molecule type" value="Genomic_DNA"/>
</dbReference>
<dbReference type="InterPro" id="IPR020456">
    <property type="entry name" value="Acylphosphatase"/>
</dbReference>
<dbReference type="Pfam" id="PF00708">
    <property type="entry name" value="Acylphosphatase"/>
    <property type="match status" value="1"/>
</dbReference>
<gene>
    <name evidence="7" type="primary">acyP</name>
    <name evidence="7" type="ORF">WCH_CJ14700</name>
</gene>
<keyword evidence="4 7" id="KW-0378">Hydrolase</keyword>
<accession>F8LAN6</accession>
<feature type="active site" evidence="4">
    <location>
        <position position="38"/>
    </location>
</feature>
<dbReference type="InterPro" id="IPR001792">
    <property type="entry name" value="Acylphosphatase-like_dom"/>
</dbReference>
<dbReference type="PROSITE" id="PS51160">
    <property type="entry name" value="ACYLPHOSPHATASE_3"/>
    <property type="match status" value="1"/>
</dbReference>
<evidence type="ECO:0000313" key="7">
    <source>
        <dbReference type="EMBL" id="CCB90547.1"/>
    </source>
</evidence>
<dbReference type="PROSITE" id="PS00150">
    <property type="entry name" value="ACYLPHOSPHATASE_1"/>
    <property type="match status" value="1"/>
</dbReference>
<evidence type="ECO:0000256" key="4">
    <source>
        <dbReference type="PROSITE-ProRule" id="PRU00520"/>
    </source>
</evidence>
<protein>
    <recommendedName>
        <fullName evidence="2 4">acylphosphatase</fullName>
        <ecNumber evidence="2 4">3.6.1.7</ecNumber>
    </recommendedName>
</protein>
<feature type="domain" description="Acylphosphatase-like" evidence="6">
    <location>
        <begin position="5"/>
        <end position="92"/>
    </location>
</feature>
<evidence type="ECO:0000256" key="2">
    <source>
        <dbReference type="ARBA" id="ARBA00012150"/>
    </source>
</evidence>
<proteinExistence type="inferred from homology"/>
<feature type="active site" evidence="4">
    <location>
        <position position="20"/>
    </location>
</feature>
<evidence type="ECO:0000256" key="3">
    <source>
        <dbReference type="ARBA" id="ARBA00047645"/>
    </source>
</evidence>
<dbReference type="Gene3D" id="3.30.70.100">
    <property type="match status" value="1"/>
</dbReference>
<reference evidence="7" key="1">
    <citation type="submission" date="2011-05" db="EMBL/GenBank/DDBJ databases">
        <title>Unity in variety -- the pan-genome of the Chlamydiae.</title>
        <authorList>
            <person name="Collingro A."/>
            <person name="Tischler P."/>
            <person name="Weinmaier T."/>
            <person name="Penz T."/>
            <person name="Heinz E."/>
            <person name="Brunham R.C."/>
            <person name="Read T.D."/>
            <person name="Bavoil P.M."/>
            <person name="Sachse K."/>
            <person name="Kahane S."/>
            <person name="Friedman M.G."/>
            <person name="Rattei T."/>
            <person name="Myers G.S.A."/>
            <person name="Horn M."/>
        </authorList>
    </citation>
    <scope>NUCLEOTIDE SEQUENCE</scope>
    <source>
        <strain evidence="7">2032/99</strain>
    </source>
</reference>
<evidence type="ECO:0000256" key="5">
    <source>
        <dbReference type="RuleBase" id="RU004168"/>
    </source>
</evidence>
<organism evidence="7">
    <name type="scientific">Waddlia chondrophila 2032/99</name>
    <dbReference type="NCBI Taxonomy" id="765953"/>
    <lineage>
        <taxon>Bacteria</taxon>
        <taxon>Pseudomonadati</taxon>
        <taxon>Chlamydiota</taxon>
        <taxon>Chlamydiia</taxon>
        <taxon>Parachlamydiales</taxon>
        <taxon>Waddliaceae</taxon>
        <taxon>Waddlia</taxon>
    </lineage>
</organism>
<dbReference type="GO" id="GO:0003998">
    <property type="term" value="F:acylphosphatase activity"/>
    <property type="evidence" value="ECO:0007669"/>
    <property type="project" value="UniProtKB-EC"/>
</dbReference>
<dbReference type="PANTHER" id="PTHR47268:SF4">
    <property type="entry name" value="ACYLPHOSPHATASE"/>
    <property type="match status" value="1"/>
</dbReference>
<dbReference type="InterPro" id="IPR017968">
    <property type="entry name" value="Acylphosphatase_CS"/>
</dbReference>
<comment type="catalytic activity">
    <reaction evidence="3 4">
        <text>an acyl phosphate + H2O = a carboxylate + phosphate + H(+)</text>
        <dbReference type="Rhea" id="RHEA:14965"/>
        <dbReference type="ChEBI" id="CHEBI:15377"/>
        <dbReference type="ChEBI" id="CHEBI:15378"/>
        <dbReference type="ChEBI" id="CHEBI:29067"/>
        <dbReference type="ChEBI" id="CHEBI:43474"/>
        <dbReference type="ChEBI" id="CHEBI:59918"/>
        <dbReference type="EC" id="3.6.1.7"/>
    </reaction>
</comment>
<evidence type="ECO:0000256" key="1">
    <source>
        <dbReference type="ARBA" id="ARBA00005614"/>
    </source>
</evidence>
<dbReference type="PANTHER" id="PTHR47268">
    <property type="entry name" value="ACYLPHOSPHATASE"/>
    <property type="match status" value="1"/>
</dbReference>
<name>F8LAN6_9BACT</name>
<evidence type="ECO:0000259" key="6">
    <source>
        <dbReference type="PROSITE" id="PS51160"/>
    </source>
</evidence>
<dbReference type="InterPro" id="IPR036046">
    <property type="entry name" value="Acylphosphatase-like_dom_sf"/>
</dbReference>
<dbReference type="SUPFAM" id="SSF54975">
    <property type="entry name" value="Acylphosphatase/BLUF domain-like"/>
    <property type="match status" value="1"/>
</dbReference>
<comment type="similarity">
    <text evidence="1 5">Belongs to the acylphosphatase family.</text>
</comment>